<dbReference type="GO" id="GO:0032886">
    <property type="term" value="P:regulation of microtubule-based process"/>
    <property type="evidence" value="ECO:0007669"/>
    <property type="project" value="UniProtKB-ARBA"/>
</dbReference>
<dbReference type="GO" id="GO:0005634">
    <property type="term" value="C:nucleus"/>
    <property type="evidence" value="ECO:0007669"/>
    <property type="project" value="UniProtKB-SubCell"/>
</dbReference>
<feature type="compositionally biased region" description="Polar residues" evidence="34">
    <location>
        <begin position="843"/>
        <end position="853"/>
    </location>
</feature>
<keyword evidence="21" id="KW-0832">Ubl conjugation</keyword>
<dbReference type="InterPro" id="IPR001607">
    <property type="entry name" value="Znf_UBP"/>
</dbReference>
<evidence type="ECO:0000256" key="9">
    <source>
        <dbReference type="ARBA" id="ARBA00007738"/>
    </source>
</evidence>
<evidence type="ECO:0000256" key="32">
    <source>
        <dbReference type="ARBA" id="ARBA00082852"/>
    </source>
</evidence>
<evidence type="ECO:0000256" key="12">
    <source>
        <dbReference type="ARBA" id="ARBA00022491"/>
    </source>
</evidence>
<evidence type="ECO:0000256" key="21">
    <source>
        <dbReference type="ARBA" id="ARBA00022843"/>
    </source>
</evidence>
<keyword evidence="14" id="KW-0808">Transferase</keyword>
<dbReference type="CDD" id="cd10003">
    <property type="entry name" value="HDAC6-dom2"/>
    <property type="match status" value="1"/>
</dbReference>
<evidence type="ECO:0000256" key="27">
    <source>
        <dbReference type="ARBA" id="ARBA00023242"/>
    </source>
</evidence>
<dbReference type="GO" id="GO:0051130">
    <property type="term" value="P:positive regulation of cellular component organization"/>
    <property type="evidence" value="ECO:0007669"/>
    <property type="project" value="UniProtKB-ARBA"/>
</dbReference>
<evidence type="ECO:0000256" key="10">
    <source>
        <dbReference type="ARBA" id="ARBA00022481"/>
    </source>
</evidence>
<evidence type="ECO:0000256" key="16">
    <source>
        <dbReference type="ARBA" id="ARBA00022737"/>
    </source>
</evidence>
<keyword evidence="23" id="KW-0805">Transcription regulation</keyword>
<evidence type="ECO:0000256" key="6">
    <source>
        <dbReference type="ARBA" id="ARBA00004484"/>
    </source>
</evidence>
<evidence type="ECO:0000256" key="29">
    <source>
        <dbReference type="ARBA" id="ARBA00049136"/>
    </source>
</evidence>
<dbReference type="Pfam" id="PF00850">
    <property type="entry name" value="Hist_deacetyl"/>
    <property type="match status" value="2"/>
</dbReference>
<dbReference type="GO" id="GO:0030424">
    <property type="term" value="C:axon"/>
    <property type="evidence" value="ECO:0007669"/>
    <property type="project" value="UniProtKB-SubCell"/>
</dbReference>
<dbReference type="Proteomes" id="UP001591681">
    <property type="component" value="Unassembled WGS sequence"/>
</dbReference>
<evidence type="ECO:0000259" key="35">
    <source>
        <dbReference type="PROSITE" id="PS50271"/>
    </source>
</evidence>
<feature type="compositionally biased region" description="Low complexity" evidence="34">
    <location>
        <begin position="856"/>
        <end position="869"/>
    </location>
</feature>
<keyword evidence="15" id="KW-0479">Metal-binding</keyword>
<keyword evidence="17 33" id="KW-0863">Zinc-finger</keyword>
<evidence type="ECO:0000256" key="15">
    <source>
        <dbReference type="ARBA" id="ARBA00022723"/>
    </source>
</evidence>
<comment type="pathway">
    <text evidence="8">Protein modification; protein ubiquitination.</text>
</comment>
<evidence type="ECO:0000256" key="11">
    <source>
        <dbReference type="ARBA" id="ARBA00022490"/>
    </source>
</evidence>
<dbReference type="InterPro" id="IPR000286">
    <property type="entry name" value="HDACs"/>
</dbReference>
<dbReference type="FunFam" id="3.40.800.20:FF:000005">
    <property type="entry name" value="histone deacetylase 6"/>
    <property type="match status" value="2"/>
</dbReference>
<dbReference type="GO" id="GO:0006950">
    <property type="term" value="P:response to stress"/>
    <property type="evidence" value="ECO:0007669"/>
    <property type="project" value="UniProtKB-ARBA"/>
</dbReference>
<reference evidence="36 37" key="1">
    <citation type="submission" date="2024-09" db="EMBL/GenBank/DDBJ databases">
        <title>A chromosome-level genome assembly of Gray's grenadier anchovy, Coilia grayii.</title>
        <authorList>
            <person name="Fu Z."/>
        </authorList>
    </citation>
    <scope>NUCLEOTIDE SEQUENCE [LARGE SCALE GENOMIC DNA]</scope>
    <source>
        <strain evidence="36">G4</strain>
        <tissue evidence="36">Muscle</tissue>
    </source>
</reference>
<sequence>MDSGTDPSGPMVSKASGRSPQGTDSNTAKRESGKGKSKKPTLQDARRKGKMDRSKGEEELSNQLKNLDLHSQTKVAGTGLVSSDIFTQYHCLWDASHPECPERVSAVMNMAEKQGLLARCVRVEPRVATEEELLLVHTKEYIERMTQTEKMPEEELRSLADTYDSIYIHPNTFKCASLAAGAVLQLVDKVMTSELLNGFSVARPPGHHAQAGQMNGYCMFNNLAIAARYAQKHHGVKRVLIVDWDVHHGQGIQYIFQDDPSVLYFSVHRYEEGAFWPHLKDSDSSAIGSGPGEGYNINLPWNQTGMKDGDYLAAFQQLLLPVAYEFQPELVLVAAGFDSVIGDPKGEMSASPECFAVLTHLLKGLAQGRLVLALEGGYSLEAIAKGACACLRALLGDSCPHLDAPVAPCQSALKSISETITALYPHWACLQTFEGGPLPEQSDEPKEEQAGSQLTGLVYDQRMMEHHNMWDGHHPEQPMRIARIFSRHEDLGLVARCHSIPARLATEKELALCHSDEHIQTIKSTESMKPRDLHRLGGEYNSIYINNESYKCARLAAGACFNAAQAVLSGQVRNAVAIVRPPGHHAETDKACGFCFFNTAALTARYAQSLSPKNKPPLRVLILDWDVHHGNGTQHIFEEDDSVLYVSLHRYEDGTFFPNSEDADYDKVGQGKGRGFNVNIPWSGGKMGDPEYLAAFHHIVMPIAREFSPHLVLVSAGFDAARGDPLGGYQVTPEGYAHLTHQLMSLAAGRVVVILEGGYNLTSISESMAMCTSMLLGDSPPLLAPVPPPHPNAALSINNVLRTHAPYWSSLRVQIPQSLRLSLPSPKTRGKRTPAGKGKKSPRQSTPANSPGQGLSPAAAAVSPVVSSPGQTSGLEDLTKGLLSLDLNTSTTSANNSPAPAPAPAGGARQKVKPSPQRAPEMKMEEGGGVQPDTLTSGNTDGENQAASMQGDTRGTAVAQPVAETGSVATGDQEVEGACGTAKNIFIICGGEDMDSGAVQPLSWCPHLEALKPVPPAGINIQEPCEECGSEEENWICLCCYKVLCGRFINEHMVLHGVTSGHPLVLSFSDLSVWCYACEAYIDNKALYNAKNTAHVAKFGQDMPVPAV</sequence>
<keyword evidence="28" id="KW-0966">Cell projection</keyword>
<keyword evidence="10" id="KW-0488">Methylation</keyword>
<feature type="compositionally biased region" description="Basic residues" evidence="34">
    <location>
        <begin position="828"/>
        <end position="842"/>
    </location>
</feature>
<evidence type="ECO:0000256" key="23">
    <source>
        <dbReference type="ARBA" id="ARBA00023015"/>
    </source>
</evidence>
<dbReference type="InterPro" id="IPR023801">
    <property type="entry name" value="His_deacetylse_dom"/>
</dbReference>
<evidence type="ECO:0000256" key="18">
    <source>
        <dbReference type="ARBA" id="ARBA00022786"/>
    </source>
</evidence>
<dbReference type="GO" id="GO:0003779">
    <property type="term" value="F:actin binding"/>
    <property type="evidence" value="ECO:0007669"/>
    <property type="project" value="UniProtKB-KW"/>
</dbReference>
<dbReference type="PANTHER" id="PTHR10625:SF21">
    <property type="entry name" value="HISTONE DEACETYLASE 6"/>
    <property type="match status" value="1"/>
</dbReference>
<accession>A0ABD1KWC0</accession>
<feature type="region of interest" description="Disordered" evidence="34">
    <location>
        <begin position="888"/>
        <end position="956"/>
    </location>
</feature>
<evidence type="ECO:0000256" key="33">
    <source>
        <dbReference type="PROSITE-ProRule" id="PRU00502"/>
    </source>
</evidence>
<dbReference type="GO" id="GO:0006325">
    <property type="term" value="P:chromatin organization"/>
    <property type="evidence" value="ECO:0007669"/>
    <property type="project" value="UniProtKB-KW"/>
</dbReference>
<evidence type="ECO:0000256" key="24">
    <source>
        <dbReference type="ARBA" id="ARBA00023163"/>
    </source>
</evidence>
<dbReference type="SUPFAM" id="SSF52768">
    <property type="entry name" value="Arginase/deacetylase"/>
    <property type="match status" value="2"/>
</dbReference>
<evidence type="ECO:0000256" key="34">
    <source>
        <dbReference type="SAM" id="MobiDB-lite"/>
    </source>
</evidence>
<feature type="region of interest" description="Disordered" evidence="34">
    <location>
        <begin position="819"/>
        <end position="876"/>
    </location>
</feature>
<dbReference type="InterPro" id="IPR023696">
    <property type="entry name" value="Ureohydrolase_dom_sf"/>
</dbReference>
<comment type="caution">
    <text evidence="36">The sequence shown here is derived from an EMBL/GenBank/DDBJ whole genome shotgun (WGS) entry which is preliminary data.</text>
</comment>
<keyword evidence="22" id="KW-0156">Chromatin regulator</keyword>
<keyword evidence="11" id="KW-0963">Cytoplasm</keyword>
<keyword evidence="13" id="KW-0597">Phosphoprotein</keyword>
<evidence type="ECO:0000256" key="14">
    <source>
        <dbReference type="ARBA" id="ARBA00022679"/>
    </source>
</evidence>
<evidence type="ECO:0000313" key="37">
    <source>
        <dbReference type="Proteomes" id="UP001591681"/>
    </source>
</evidence>
<dbReference type="PRINTS" id="PR01270">
    <property type="entry name" value="HDASUPER"/>
</dbReference>
<dbReference type="SUPFAM" id="SSF57850">
    <property type="entry name" value="RING/U-box"/>
    <property type="match status" value="1"/>
</dbReference>
<proteinExistence type="inferred from homology"/>
<dbReference type="GO" id="GO:0051129">
    <property type="term" value="P:negative regulation of cellular component organization"/>
    <property type="evidence" value="ECO:0007669"/>
    <property type="project" value="UniProtKB-ARBA"/>
</dbReference>
<protein>
    <recommendedName>
        <fullName evidence="31">Protein deacetylase HDAC6</fullName>
    </recommendedName>
    <alternativeName>
        <fullName evidence="32">Tubulin-lysine deacetylase HDAC6</fullName>
    </alternativeName>
</protein>
<dbReference type="AlphaFoldDB" id="A0ABD1KWC0"/>
<comment type="catalytic activity">
    <reaction evidence="29">
        <text>N(6)-acetyl-L-lysyl-[protein] + H2O = L-lysyl-[protein] + acetate</text>
        <dbReference type="Rhea" id="RHEA:58108"/>
        <dbReference type="Rhea" id="RHEA-COMP:9752"/>
        <dbReference type="Rhea" id="RHEA-COMP:10731"/>
        <dbReference type="ChEBI" id="CHEBI:15377"/>
        <dbReference type="ChEBI" id="CHEBI:29969"/>
        <dbReference type="ChEBI" id="CHEBI:30089"/>
        <dbReference type="ChEBI" id="CHEBI:61930"/>
    </reaction>
    <physiologicalReaction direction="left-to-right" evidence="29">
        <dbReference type="Rhea" id="RHEA:58109"/>
    </physiologicalReaction>
</comment>
<dbReference type="GO" id="GO:0030425">
    <property type="term" value="C:dendrite"/>
    <property type="evidence" value="ECO:0007669"/>
    <property type="project" value="UniProtKB-SubCell"/>
</dbReference>
<dbReference type="Gene3D" id="3.30.40.10">
    <property type="entry name" value="Zinc/RING finger domain, C3HC4 (zinc finger)"/>
    <property type="match status" value="1"/>
</dbReference>
<dbReference type="GO" id="GO:0016787">
    <property type="term" value="F:hydrolase activity"/>
    <property type="evidence" value="ECO:0007669"/>
    <property type="project" value="UniProtKB-KW"/>
</dbReference>
<dbReference type="EMBL" id="JBHFQA010000001">
    <property type="protein sequence ID" value="KAL2103459.1"/>
    <property type="molecule type" value="Genomic_DNA"/>
</dbReference>
<evidence type="ECO:0000256" key="4">
    <source>
        <dbReference type="ARBA" id="ARBA00004279"/>
    </source>
</evidence>
<keyword evidence="25" id="KW-0009">Actin-binding</keyword>
<evidence type="ECO:0000256" key="20">
    <source>
        <dbReference type="ARBA" id="ARBA00022833"/>
    </source>
</evidence>
<feature type="compositionally biased region" description="Polar residues" evidence="34">
    <location>
        <begin position="16"/>
        <end position="26"/>
    </location>
</feature>
<evidence type="ECO:0000256" key="5">
    <source>
        <dbReference type="ARBA" id="ARBA00004300"/>
    </source>
</evidence>
<dbReference type="InterPro" id="IPR013083">
    <property type="entry name" value="Znf_RING/FYVE/PHD"/>
</dbReference>
<dbReference type="GO" id="GO:0051646">
    <property type="term" value="P:mitochondrion localization"/>
    <property type="evidence" value="ECO:0007669"/>
    <property type="project" value="UniProtKB-ARBA"/>
</dbReference>
<dbReference type="Pfam" id="PF02148">
    <property type="entry name" value="zf-UBP"/>
    <property type="match status" value="1"/>
</dbReference>
<feature type="compositionally biased region" description="Polar residues" evidence="34">
    <location>
        <begin position="933"/>
        <end position="953"/>
    </location>
</feature>
<evidence type="ECO:0000256" key="1">
    <source>
        <dbReference type="ARBA" id="ARBA00001947"/>
    </source>
</evidence>
<gene>
    <name evidence="36" type="ORF">ACEWY4_000327</name>
</gene>
<feature type="region of interest" description="Disordered" evidence="34">
    <location>
        <begin position="1"/>
        <end position="64"/>
    </location>
</feature>
<dbReference type="SMART" id="SM00290">
    <property type="entry name" value="ZnF_UBP"/>
    <property type="match status" value="1"/>
</dbReference>
<evidence type="ECO:0000256" key="22">
    <source>
        <dbReference type="ARBA" id="ARBA00022853"/>
    </source>
</evidence>
<feature type="compositionally biased region" description="Low complexity" evidence="34">
    <location>
        <begin position="888"/>
        <end position="908"/>
    </location>
</feature>
<evidence type="ECO:0000256" key="31">
    <source>
        <dbReference type="ARBA" id="ARBA00068733"/>
    </source>
</evidence>
<feature type="domain" description="UBP-type" evidence="35">
    <location>
        <begin position="1003"/>
        <end position="1103"/>
    </location>
</feature>
<evidence type="ECO:0000256" key="3">
    <source>
        <dbReference type="ARBA" id="ARBA00004123"/>
    </source>
</evidence>
<keyword evidence="20" id="KW-0862">Zinc</keyword>
<comment type="catalytic activity">
    <reaction evidence="30">
        <text>N(6)-acetyl-L-lysyl-[alpha-tubulin] + H2O = L-lysyl-[alpha-tubulin] + acetate</text>
        <dbReference type="Rhea" id="RHEA:21548"/>
        <dbReference type="Rhea" id="RHEA-COMP:11278"/>
        <dbReference type="Rhea" id="RHEA-COMP:11279"/>
        <dbReference type="ChEBI" id="CHEBI:15377"/>
        <dbReference type="ChEBI" id="CHEBI:29969"/>
        <dbReference type="ChEBI" id="CHEBI:30089"/>
        <dbReference type="ChEBI" id="CHEBI:61930"/>
    </reaction>
    <physiologicalReaction direction="left-to-right" evidence="30">
        <dbReference type="Rhea" id="RHEA:21549"/>
    </physiologicalReaction>
</comment>
<keyword evidence="24" id="KW-0804">Transcription</keyword>
<evidence type="ECO:0000256" key="8">
    <source>
        <dbReference type="ARBA" id="ARBA00004906"/>
    </source>
</evidence>
<evidence type="ECO:0000256" key="25">
    <source>
        <dbReference type="ARBA" id="ARBA00023203"/>
    </source>
</evidence>
<evidence type="ECO:0000256" key="17">
    <source>
        <dbReference type="ARBA" id="ARBA00022771"/>
    </source>
</evidence>
<evidence type="ECO:0000256" key="13">
    <source>
        <dbReference type="ARBA" id="ARBA00022553"/>
    </source>
</evidence>
<comment type="similarity">
    <text evidence="9">Belongs to the histone deacetylase family. HD type 2 subfamily.</text>
</comment>
<evidence type="ECO:0000256" key="28">
    <source>
        <dbReference type="ARBA" id="ARBA00023273"/>
    </source>
</evidence>
<evidence type="ECO:0000313" key="36">
    <source>
        <dbReference type="EMBL" id="KAL2103459.1"/>
    </source>
</evidence>
<dbReference type="GO" id="GO:0005813">
    <property type="term" value="C:centrosome"/>
    <property type="evidence" value="ECO:0007669"/>
    <property type="project" value="UniProtKB-SubCell"/>
</dbReference>
<dbReference type="GO" id="GO:0008270">
    <property type="term" value="F:zinc ion binding"/>
    <property type="evidence" value="ECO:0007669"/>
    <property type="project" value="UniProtKB-KW"/>
</dbReference>
<dbReference type="Gene3D" id="3.40.800.20">
    <property type="entry name" value="Histone deacetylase domain"/>
    <property type="match status" value="2"/>
</dbReference>
<keyword evidence="27" id="KW-0539">Nucleus</keyword>
<keyword evidence="26" id="KW-0206">Cytoskeleton</keyword>
<dbReference type="FunFam" id="3.30.40.10:FF:000342">
    <property type="entry name" value="Histone deacetylase 6"/>
    <property type="match status" value="1"/>
</dbReference>
<dbReference type="GO" id="GO:0019213">
    <property type="term" value="F:deacetylase activity"/>
    <property type="evidence" value="ECO:0007669"/>
    <property type="project" value="UniProtKB-ARBA"/>
</dbReference>
<dbReference type="PROSITE" id="PS50271">
    <property type="entry name" value="ZF_UBP"/>
    <property type="match status" value="1"/>
</dbReference>
<evidence type="ECO:0000256" key="30">
    <source>
        <dbReference type="ARBA" id="ARBA00050910"/>
    </source>
</evidence>
<keyword evidence="16" id="KW-0677">Repeat</keyword>
<dbReference type="GO" id="GO:0016740">
    <property type="term" value="F:transferase activity"/>
    <property type="evidence" value="ECO:0007669"/>
    <property type="project" value="UniProtKB-KW"/>
</dbReference>
<evidence type="ECO:0000256" key="26">
    <source>
        <dbReference type="ARBA" id="ARBA00023212"/>
    </source>
</evidence>
<dbReference type="PANTHER" id="PTHR10625">
    <property type="entry name" value="HISTONE DEACETYLASE HDAC1-RELATED"/>
    <property type="match status" value="1"/>
</dbReference>
<organism evidence="36 37">
    <name type="scientific">Coilia grayii</name>
    <name type="common">Gray's grenadier anchovy</name>
    <dbReference type="NCBI Taxonomy" id="363190"/>
    <lineage>
        <taxon>Eukaryota</taxon>
        <taxon>Metazoa</taxon>
        <taxon>Chordata</taxon>
        <taxon>Craniata</taxon>
        <taxon>Vertebrata</taxon>
        <taxon>Euteleostomi</taxon>
        <taxon>Actinopterygii</taxon>
        <taxon>Neopterygii</taxon>
        <taxon>Teleostei</taxon>
        <taxon>Clupei</taxon>
        <taxon>Clupeiformes</taxon>
        <taxon>Clupeoidei</taxon>
        <taxon>Engraulidae</taxon>
        <taxon>Coilinae</taxon>
        <taxon>Coilia</taxon>
    </lineage>
</organism>
<keyword evidence="37" id="KW-1185">Reference proteome</keyword>
<keyword evidence="19" id="KW-0378">Hydrolase</keyword>
<evidence type="ECO:0000256" key="19">
    <source>
        <dbReference type="ARBA" id="ARBA00022801"/>
    </source>
</evidence>
<keyword evidence="12" id="KW-0678">Repressor</keyword>
<keyword evidence="18" id="KW-0833">Ubl conjugation pathway</keyword>
<dbReference type="InterPro" id="IPR037138">
    <property type="entry name" value="His_deacetylse_dom_sf"/>
</dbReference>
<evidence type="ECO:0000256" key="7">
    <source>
        <dbReference type="ARBA" id="ARBA00004489"/>
    </source>
</evidence>
<dbReference type="GO" id="GO:0043204">
    <property type="term" value="C:perikaryon"/>
    <property type="evidence" value="ECO:0007669"/>
    <property type="project" value="UniProtKB-SubCell"/>
</dbReference>
<name>A0ABD1KWC0_9TELE</name>
<comment type="cofactor">
    <cofactor evidence="1">
        <name>Zn(2+)</name>
        <dbReference type="ChEBI" id="CHEBI:29105"/>
    </cofactor>
</comment>
<comment type="subcellular location">
    <subcellularLocation>
        <location evidence="7">Cell projection</location>
        <location evidence="7">Axon</location>
    </subcellularLocation>
    <subcellularLocation>
        <location evidence="4">Cell projection</location>
        <location evidence="4">Dendrite</location>
    </subcellularLocation>
    <subcellularLocation>
        <location evidence="2">Cytoplasm</location>
        <location evidence="2">Cytoskeleton</location>
        <location evidence="2">Cilium basal body</location>
    </subcellularLocation>
    <subcellularLocation>
        <location evidence="5">Cytoplasm</location>
        <location evidence="5">Cytoskeleton</location>
        <location evidence="5">Microtubule organizing center</location>
        <location evidence="5">Centrosome</location>
    </subcellularLocation>
    <subcellularLocation>
        <location evidence="3">Nucleus</location>
    </subcellularLocation>
    <subcellularLocation>
        <location evidence="6">Perikaryon</location>
    </subcellularLocation>
</comment>
<evidence type="ECO:0000256" key="2">
    <source>
        <dbReference type="ARBA" id="ARBA00004120"/>
    </source>
</evidence>